<evidence type="ECO:0000313" key="2">
    <source>
        <dbReference type="EMBL" id="ETN38535.1"/>
    </source>
</evidence>
<reference evidence="2 3" key="1">
    <citation type="submission" date="2013-03" db="EMBL/GenBank/DDBJ databases">
        <title>The Genome Sequence of Phialophora europaea CBS 101466.</title>
        <authorList>
            <consortium name="The Broad Institute Genomics Platform"/>
            <person name="Cuomo C."/>
            <person name="de Hoog S."/>
            <person name="Gorbushina A."/>
            <person name="Walker B."/>
            <person name="Young S.K."/>
            <person name="Zeng Q."/>
            <person name="Gargeya S."/>
            <person name="Fitzgerald M."/>
            <person name="Haas B."/>
            <person name="Abouelleil A."/>
            <person name="Allen A.W."/>
            <person name="Alvarado L."/>
            <person name="Arachchi H.M."/>
            <person name="Berlin A.M."/>
            <person name="Chapman S.B."/>
            <person name="Gainer-Dewar J."/>
            <person name="Goldberg J."/>
            <person name="Griggs A."/>
            <person name="Gujja S."/>
            <person name="Hansen M."/>
            <person name="Howarth C."/>
            <person name="Imamovic A."/>
            <person name="Ireland A."/>
            <person name="Larimer J."/>
            <person name="McCowan C."/>
            <person name="Murphy C."/>
            <person name="Pearson M."/>
            <person name="Poon T.W."/>
            <person name="Priest M."/>
            <person name="Roberts A."/>
            <person name="Saif S."/>
            <person name="Shea T."/>
            <person name="Sisk P."/>
            <person name="Sykes S."/>
            <person name="Wortman J."/>
            <person name="Nusbaum C."/>
            <person name="Birren B."/>
        </authorList>
    </citation>
    <scope>NUCLEOTIDE SEQUENCE [LARGE SCALE GENOMIC DNA]</scope>
    <source>
        <strain evidence="2 3">CBS 101466</strain>
    </source>
</reference>
<keyword evidence="3" id="KW-1185">Reference proteome</keyword>
<protein>
    <recommendedName>
        <fullName evidence="1">Prion-inhibition and propagation HeLo domain-containing protein</fullName>
    </recommendedName>
</protein>
<dbReference type="Pfam" id="PF14479">
    <property type="entry name" value="HeLo"/>
    <property type="match status" value="1"/>
</dbReference>
<dbReference type="HOGENOM" id="CLU_1767983_0_0_1"/>
<dbReference type="InterPro" id="IPR038305">
    <property type="entry name" value="HeLo_sf"/>
</dbReference>
<gene>
    <name evidence="2" type="ORF">HMPREF1541_06571</name>
</gene>
<dbReference type="VEuPathDB" id="FungiDB:HMPREF1541_06571"/>
<dbReference type="GeneID" id="19973910"/>
<dbReference type="Gene3D" id="1.20.120.1020">
    <property type="entry name" value="Prion-inhibition and propagation, HeLo domain"/>
    <property type="match status" value="1"/>
</dbReference>
<accession>W2RQE2</accession>
<evidence type="ECO:0000313" key="3">
    <source>
        <dbReference type="Proteomes" id="UP000030752"/>
    </source>
</evidence>
<organism evidence="2 3">
    <name type="scientific">Cyphellophora europaea (strain CBS 101466)</name>
    <name type="common">Phialophora europaea</name>
    <dbReference type="NCBI Taxonomy" id="1220924"/>
    <lineage>
        <taxon>Eukaryota</taxon>
        <taxon>Fungi</taxon>
        <taxon>Dikarya</taxon>
        <taxon>Ascomycota</taxon>
        <taxon>Pezizomycotina</taxon>
        <taxon>Eurotiomycetes</taxon>
        <taxon>Chaetothyriomycetidae</taxon>
        <taxon>Chaetothyriales</taxon>
        <taxon>Cyphellophoraceae</taxon>
        <taxon>Cyphellophora</taxon>
    </lineage>
</organism>
<dbReference type="RefSeq" id="XP_008719124.1">
    <property type="nucleotide sequence ID" value="XM_008720902.1"/>
</dbReference>
<dbReference type="STRING" id="1220924.W2RQE2"/>
<dbReference type="InterPro" id="IPR029498">
    <property type="entry name" value="HeLo_dom"/>
</dbReference>
<sequence length="147" mass="16347">MDPISAAGIGLSVTSLCLQAFAGCVKGFELLVNAAEMPARYQYLRTRLRLEQSRLLNWGEQVGLLEEMLDRPSQALSMSHNMIIDVLLEMQAAFRSCLKVTNKYDSLVIAAAGRQPIDSGSTKQAAFMKKARCYWDNASTVGKRLEW</sequence>
<evidence type="ECO:0000259" key="1">
    <source>
        <dbReference type="Pfam" id="PF14479"/>
    </source>
</evidence>
<dbReference type="OrthoDB" id="1911848at2759"/>
<feature type="domain" description="Prion-inhibition and propagation HeLo" evidence="1">
    <location>
        <begin position="8"/>
        <end position="108"/>
    </location>
</feature>
<name>W2RQE2_CYPE1</name>
<dbReference type="AlphaFoldDB" id="W2RQE2"/>
<proteinExistence type="predicted"/>
<dbReference type="InParanoid" id="W2RQE2"/>
<dbReference type="EMBL" id="KB822722">
    <property type="protein sequence ID" value="ETN38535.1"/>
    <property type="molecule type" value="Genomic_DNA"/>
</dbReference>
<dbReference type="Proteomes" id="UP000030752">
    <property type="component" value="Unassembled WGS sequence"/>
</dbReference>